<evidence type="ECO:0000256" key="3">
    <source>
        <dbReference type="ARBA" id="ARBA00022989"/>
    </source>
</evidence>
<feature type="transmembrane region" description="Helical" evidence="5">
    <location>
        <begin position="251"/>
        <end position="270"/>
    </location>
</feature>
<protein>
    <submittedName>
        <fullName evidence="7">O-antigen ligase family protein</fullName>
    </submittedName>
</protein>
<evidence type="ECO:0000256" key="2">
    <source>
        <dbReference type="ARBA" id="ARBA00022692"/>
    </source>
</evidence>
<reference evidence="8" key="1">
    <citation type="submission" date="2019-09" db="EMBL/GenBank/DDBJ databases">
        <title>Distinct polysaccharide growth profiles of human intestinal Prevotella copri isolates.</title>
        <authorList>
            <person name="Fehlner-Peach H."/>
            <person name="Magnabosco C."/>
            <person name="Raghavan V."/>
            <person name="Scher J.U."/>
            <person name="Tett A."/>
            <person name="Cox L.M."/>
            <person name="Gottsegen C."/>
            <person name="Watters A."/>
            <person name="Wiltshire- Gordon J.D."/>
            <person name="Segata N."/>
            <person name="Bonneau R."/>
            <person name="Littman D.R."/>
        </authorList>
    </citation>
    <scope>NUCLEOTIDE SEQUENCE [LARGE SCALE GENOMIC DNA]</scope>
    <source>
        <strain evidence="8">iAA108</strain>
    </source>
</reference>
<organism evidence="7 8">
    <name type="scientific">Segatella copri</name>
    <dbReference type="NCBI Taxonomy" id="165179"/>
    <lineage>
        <taxon>Bacteria</taxon>
        <taxon>Pseudomonadati</taxon>
        <taxon>Bacteroidota</taxon>
        <taxon>Bacteroidia</taxon>
        <taxon>Bacteroidales</taxon>
        <taxon>Prevotellaceae</taxon>
        <taxon>Segatella</taxon>
    </lineage>
</organism>
<feature type="transmembrane region" description="Helical" evidence="5">
    <location>
        <begin position="331"/>
        <end position="356"/>
    </location>
</feature>
<comment type="caution">
    <text evidence="7">The sequence shown here is derived from an EMBL/GenBank/DDBJ whole genome shotgun (WGS) entry which is preliminary data.</text>
</comment>
<comment type="subcellular location">
    <subcellularLocation>
        <location evidence="1">Membrane</location>
        <topology evidence="1">Multi-pass membrane protein</topology>
    </subcellularLocation>
</comment>
<feature type="transmembrane region" description="Helical" evidence="5">
    <location>
        <begin position="211"/>
        <end position="239"/>
    </location>
</feature>
<feature type="transmembrane region" description="Helical" evidence="5">
    <location>
        <begin position="63"/>
        <end position="83"/>
    </location>
</feature>
<dbReference type="RefSeq" id="WP_153118564.1">
    <property type="nucleotide sequence ID" value="NZ_VZCC01000028.1"/>
</dbReference>
<dbReference type="PANTHER" id="PTHR37422:SF13">
    <property type="entry name" value="LIPOPOLYSACCHARIDE BIOSYNTHESIS PROTEIN PA4999-RELATED"/>
    <property type="match status" value="1"/>
</dbReference>
<dbReference type="GO" id="GO:0016874">
    <property type="term" value="F:ligase activity"/>
    <property type="evidence" value="ECO:0007669"/>
    <property type="project" value="UniProtKB-KW"/>
</dbReference>
<dbReference type="InterPro" id="IPR051533">
    <property type="entry name" value="WaaL-like"/>
</dbReference>
<dbReference type="GO" id="GO:0016020">
    <property type="term" value="C:membrane"/>
    <property type="evidence" value="ECO:0007669"/>
    <property type="project" value="UniProtKB-SubCell"/>
</dbReference>
<accession>A0AA90UW04</accession>
<evidence type="ECO:0000256" key="5">
    <source>
        <dbReference type="SAM" id="Phobius"/>
    </source>
</evidence>
<dbReference type="PANTHER" id="PTHR37422">
    <property type="entry name" value="TEICHURONIC ACID BIOSYNTHESIS PROTEIN TUAE"/>
    <property type="match status" value="1"/>
</dbReference>
<dbReference type="AlphaFoldDB" id="A0AA90UW04"/>
<feature type="transmembrane region" description="Helical" evidence="5">
    <location>
        <begin position="95"/>
        <end position="112"/>
    </location>
</feature>
<gene>
    <name evidence="7" type="ORF">F7D74_05285</name>
</gene>
<feature type="domain" description="O-antigen ligase-related" evidence="6">
    <location>
        <begin position="213"/>
        <end position="346"/>
    </location>
</feature>
<dbReference type="EMBL" id="VZCC01000028">
    <property type="protein sequence ID" value="MQN83406.1"/>
    <property type="molecule type" value="Genomic_DNA"/>
</dbReference>
<evidence type="ECO:0000313" key="8">
    <source>
        <dbReference type="Proteomes" id="UP000421408"/>
    </source>
</evidence>
<keyword evidence="7" id="KW-0436">Ligase</keyword>
<dbReference type="InterPro" id="IPR007016">
    <property type="entry name" value="O-antigen_ligase-rel_domated"/>
</dbReference>
<feature type="transmembrane region" description="Helical" evidence="5">
    <location>
        <begin position="30"/>
        <end position="51"/>
    </location>
</feature>
<keyword evidence="3 5" id="KW-1133">Transmembrane helix</keyword>
<sequence>MPIIIFAILLLYFLYDYRKGSILILLLTPFLSMVLIGGKSLSLFLGLIVLLKWMIASQRKWKVFSTSVFLCPVLVLGFSYLISNHYGRSPHLPSAITNTMQLFFVFVLIDYLGRFAYLKKYALKVVIVMAAVLSINGLIETLTHYNIILNLAITTGLYPSDTLIITEIRYGLKRAQSAFGMHTSWGGYAFIVCCFLLYLKKYCNITFKYANYLIILLGMNIFFTGARSAFLGFAVALLAFVDIKDLKSKKVWGLILLVIAISPLFIGYFGDIVSSFTDTEKVNGSNADMRQTQFDICFYYLSQSPWIGNGIAFTWEYVLPQNKDLLGAESLWIPVLIDQGILGAVAVSSMFVACMIYLIKHNAIRYTIVVLGFLVFNSMSSIPNISITDFVYYVILLCMFIPNKKNK</sequence>
<name>A0AA90UW04_9BACT</name>
<evidence type="ECO:0000256" key="1">
    <source>
        <dbReference type="ARBA" id="ARBA00004141"/>
    </source>
</evidence>
<evidence type="ECO:0000259" key="6">
    <source>
        <dbReference type="Pfam" id="PF04932"/>
    </source>
</evidence>
<evidence type="ECO:0000256" key="4">
    <source>
        <dbReference type="ARBA" id="ARBA00023136"/>
    </source>
</evidence>
<dbReference type="Proteomes" id="UP000421408">
    <property type="component" value="Unassembled WGS sequence"/>
</dbReference>
<evidence type="ECO:0000313" key="7">
    <source>
        <dbReference type="EMBL" id="MQN83406.1"/>
    </source>
</evidence>
<proteinExistence type="predicted"/>
<feature type="transmembrane region" description="Helical" evidence="5">
    <location>
        <begin position="178"/>
        <end position="199"/>
    </location>
</feature>
<feature type="transmembrane region" description="Helical" evidence="5">
    <location>
        <begin position="121"/>
        <end position="139"/>
    </location>
</feature>
<keyword evidence="2 5" id="KW-0812">Transmembrane</keyword>
<feature type="transmembrane region" description="Helical" evidence="5">
    <location>
        <begin position="363"/>
        <end position="379"/>
    </location>
</feature>
<dbReference type="Pfam" id="PF04932">
    <property type="entry name" value="Wzy_C"/>
    <property type="match status" value="1"/>
</dbReference>
<keyword evidence="4 5" id="KW-0472">Membrane</keyword>